<name>A0A8J3X963_9ACTN</name>
<dbReference type="AlphaFoldDB" id="A0A8J3X963"/>
<gene>
    <name evidence="2" type="ORF">Pmi06nite_63290</name>
</gene>
<keyword evidence="3" id="KW-1185">Reference proteome</keyword>
<dbReference type="Proteomes" id="UP000650628">
    <property type="component" value="Unassembled WGS sequence"/>
</dbReference>
<dbReference type="PANTHER" id="PTHR33498">
    <property type="entry name" value="TRANSPOSASE FOR INSERTION SEQUENCE ELEMENT IS1557"/>
    <property type="match status" value="1"/>
</dbReference>
<protein>
    <recommendedName>
        <fullName evidence="1">Transposase IS204/IS1001/IS1096/IS1165 DDE domain-containing protein</fullName>
    </recommendedName>
</protein>
<evidence type="ECO:0000259" key="1">
    <source>
        <dbReference type="Pfam" id="PF01610"/>
    </source>
</evidence>
<proteinExistence type="predicted"/>
<dbReference type="Pfam" id="PF01610">
    <property type="entry name" value="DDE_Tnp_ISL3"/>
    <property type="match status" value="1"/>
</dbReference>
<evidence type="ECO:0000313" key="2">
    <source>
        <dbReference type="EMBL" id="GII32887.1"/>
    </source>
</evidence>
<accession>A0A8J3X963</accession>
<comment type="caution">
    <text evidence="2">The sequence shown here is derived from an EMBL/GenBank/DDBJ whole genome shotgun (WGS) entry which is preliminary data.</text>
</comment>
<dbReference type="PANTHER" id="PTHR33498:SF1">
    <property type="entry name" value="TRANSPOSASE FOR INSERTION SEQUENCE ELEMENT IS1557"/>
    <property type="match status" value="1"/>
</dbReference>
<evidence type="ECO:0000313" key="3">
    <source>
        <dbReference type="Proteomes" id="UP000650628"/>
    </source>
</evidence>
<sequence>MLDDLTTACPQMIDLSELVRAFADLLRPHEDNADRLDAWTTTARTCDLPHLHAFIRGLENDHDAVYAAVTLPFHNGGTEGVNTKTKRIMRQMHGRASFALLRHRILLA</sequence>
<organism evidence="2 3">
    <name type="scientific">Planotetraspora mira</name>
    <dbReference type="NCBI Taxonomy" id="58121"/>
    <lineage>
        <taxon>Bacteria</taxon>
        <taxon>Bacillati</taxon>
        <taxon>Actinomycetota</taxon>
        <taxon>Actinomycetes</taxon>
        <taxon>Streptosporangiales</taxon>
        <taxon>Streptosporangiaceae</taxon>
        <taxon>Planotetraspora</taxon>
    </lineage>
</organism>
<feature type="domain" description="Transposase IS204/IS1001/IS1096/IS1165 DDE" evidence="1">
    <location>
        <begin position="17"/>
        <end position="105"/>
    </location>
</feature>
<dbReference type="InterPro" id="IPR047951">
    <property type="entry name" value="Transpos_ISL3"/>
</dbReference>
<reference evidence="2 3" key="1">
    <citation type="submission" date="2021-01" db="EMBL/GenBank/DDBJ databases">
        <title>Whole genome shotgun sequence of Planotetraspora mira NBRC 15435.</title>
        <authorList>
            <person name="Komaki H."/>
            <person name="Tamura T."/>
        </authorList>
    </citation>
    <scope>NUCLEOTIDE SEQUENCE [LARGE SCALE GENOMIC DNA]</scope>
    <source>
        <strain evidence="2 3">NBRC 15435</strain>
    </source>
</reference>
<dbReference type="InterPro" id="IPR002560">
    <property type="entry name" value="Transposase_DDE"/>
</dbReference>
<dbReference type="EMBL" id="BOOO01000037">
    <property type="protein sequence ID" value="GII32887.1"/>
    <property type="molecule type" value="Genomic_DNA"/>
</dbReference>